<name>A0A8J2M5I2_9BILA</name>
<evidence type="ECO:0000313" key="2">
    <source>
        <dbReference type="EMBL" id="CAG9535720.1"/>
    </source>
</evidence>
<organism evidence="2 3">
    <name type="scientific">Cercopithifilaria johnstoni</name>
    <dbReference type="NCBI Taxonomy" id="2874296"/>
    <lineage>
        <taxon>Eukaryota</taxon>
        <taxon>Metazoa</taxon>
        <taxon>Ecdysozoa</taxon>
        <taxon>Nematoda</taxon>
        <taxon>Chromadorea</taxon>
        <taxon>Rhabditida</taxon>
        <taxon>Spirurina</taxon>
        <taxon>Spiruromorpha</taxon>
        <taxon>Filarioidea</taxon>
        <taxon>Onchocercidae</taxon>
        <taxon>Cercopithifilaria</taxon>
    </lineage>
</organism>
<sequence length="152" mass="17482">MNNNTQLRKVMRSAYFRRNNQQLPGPTRSAKLSGNGFMHPSLPRGYGYGDRWKEMQGTQEMMARKSRNKQDTDYFKIKKQNLNAQPMTKKISSNRQSKKSYAMRNSLKDCERSSKFVTDDILRSFGVLASDYSVSVIVNNSTTLSIPSFLSY</sequence>
<reference evidence="2" key="1">
    <citation type="submission" date="2021-09" db="EMBL/GenBank/DDBJ databases">
        <authorList>
            <consortium name="Pathogen Informatics"/>
        </authorList>
    </citation>
    <scope>NUCLEOTIDE SEQUENCE</scope>
</reference>
<feature type="compositionally biased region" description="Polar residues" evidence="1">
    <location>
        <begin position="85"/>
        <end position="95"/>
    </location>
</feature>
<keyword evidence="3" id="KW-1185">Reference proteome</keyword>
<protein>
    <submittedName>
        <fullName evidence="2">Uncharacterized protein</fullName>
    </submittedName>
</protein>
<evidence type="ECO:0000313" key="3">
    <source>
        <dbReference type="Proteomes" id="UP000746747"/>
    </source>
</evidence>
<dbReference type="OrthoDB" id="5850806at2759"/>
<dbReference type="Proteomes" id="UP000746747">
    <property type="component" value="Unassembled WGS sequence"/>
</dbReference>
<proteinExistence type="predicted"/>
<feature type="region of interest" description="Disordered" evidence="1">
    <location>
        <begin position="85"/>
        <end position="105"/>
    </location>
</feature>
<evidence type="ECO:0000256" key="1">
    <source>
        <dbReference type="SAM" id="MobiDB-lite"/>
    </source>
</evidence>
<comment type="caution">
    <text evidence="2">The sequence shown here is derived from an EMBL/GenBank/DDBJ whole genome shotgun (WGS) entry which is preliminary data.</text>
</comment>
<accession>A0A8J2M5I2</accession>
<gene>
    <name evidence="2" type="ORF">CJOHNSTONI_LOCUS5713</name>
</gene>
<dbReference type="AlphaFoldDB" id="A0A8J2M5I2"/>
<dbReference type="EMBL" id="CAKAEH010001397">
    <property type="protein sequence ID" value="CAG9535720.1"/>
    <property type="molecule type" value="Genomic_DNA"/>
</dbReference>